<reference evidence="2" key="3">
    <citation type="submission" date="2024-02" db="UniProtKB">
        <authorList>
            <consortium name="WormBaseParasite"/>
        </authorList>
    </citation>
    <scope>IDENTIFICATION</scope>
    <source>
        <strain evidence="2">pt0022</strain>
    </source>
</reference>
<evidence type="ECO:0000313" key="2">
    <source>
        <dbReference type="WBParaSite" id="mrna-Wban_00865"/>
    </source>
</evidence>
<evidence type="ECO:0000313" key="1">
    <source>
        <dbReference type="Proteomes" id="UP000093561"/>
    </source>
</evidence>
<dbReference type="WBParaSite" id="mrna-Wban_00865">
    <property type="protein sequence ID" value="mrna-Wban_00865"/>
    <property type="gene ID" value="Wban_00865"/>
</dbReference>
<reference evidence="1" key="1">
    <citation type="submission" date="2015-03" db="EMBL/GenBank/DDBJ databases">
        <title>Wuchereria bancrofti Genome Sequencing Papua New Guinea Strain.</title>
        <authorList>
            <person name="Small S.T."/>
            <person name="Serre D."/>
            <person name="Zimmerman P.A."/>
        </authorList>
    </citation>
    <scope>NUCLEOTIDE SEQUENCE [LARGE SCALE GENOMIC DNA]</scope>
    <source>
        <strain evidence="1">pt0022</strain>
    </source>
</reference>
<proteinExistence type="predicted"/>
<sequence>MLFIIAVSDNNNISNSANYRDSSGSIKIGSSTDVLNAYRFENGTLIECEKCVNFAFQLSDRISGTNNKEQLMNEERNSLCICNGCLKMQTESRPAVEAVWVQEYKFDDSGRVARSKTGIGASAGDTVVCQYTLLPVDGYDTSCAPMQTMMDCFGERNYIGAVIVAVPTLTFSLLDGSQITHKAILSQKKFLRLTSTTGKYKV</sequence>
<accession>A0AAF5PHR4</accession>
<protein>
    <submittedName>
        <fullName evidence="2">Uncharacterized protein</fullName>
    </submittedName>
</protein>
<organism evidence="1 2">
    <name type="scientific">Wuchereria bancrofti</name>
    <dbReference type="NCBI Taxonomy" id="6293"/>
    <lineage>
        <taxon>Eukaryota</taxon>
        <taxon>Metazoa</taxon>
        <taxon>Ecdysozoa</taxon>
        <taxon>Nematoda</taxon>
        <taxon>Chromadorea</taxon>
        <taxon>Rhabditida</taxon>
        <taxon>Spirurina</taxon>
        <taxon>Spiruromorpha</taxon>
        <taxon>Filarioidea</taxon>
        <taxon>Onchocercidae</taxon>
        <taxon>Wuchereria</taxon>
    </lineage>
</organism>
<dbReference type="Proteomes" id="UP000093561">
    <property type="component" value="Unassembled WGS sequence"/>
</dbReference>
<dbReference type="AlphaFoldDB" id="A0AAF5PHR4"/>
<reference evidence="1" key="2">
    <citation type="journal article" date="2016" name="Mol. Ecol.">
        <title>Population genomics of the filarial nematode parasite Wuchereria bancrofti from mosquitoes.</title>
        <authorList>
            <person name="Small S.T."/>
            <person name="Reimer L.J."/>
            <person name="Tisch D.J."/>
            <person name="King C.L."/>
            <person name="Christensen B.M."/>
            <person name="Siba P.M."/>
            <person name="Kazura J.W."/>
            <person name="Serre D."/>
            <person name="Zimmerman P.A."/>
        </authorList>
    </citation>
    <scope>NUCLEOTIDE SEQUENCE</scope>
    <source>
        <strain evidence="1">pt0022</strain>
    </source>
</reference>
<name>A0AAF5PHR4_WUCBA</name>